<evidence type="ECO:0000256" key="1">
    <source>
        <dbReference type="SAM" id="Phobius"/>
    </source>
</evidence>
<gene>
    <name evidence="3" type="ORF">SAMN05216431_10565</name>
</gene>
<feature type="domain" description="VTT" evidence="2">
    <location>
        <begin position="82"/>
        <end position="194"/>
    </location>
</feature>
<keyword evidence="1" id="KW-1133">Transmembrane helix</keyword>
<dbReference type="InterPro" id="IPR032816">
    <property type="entry name" value="VTT_dom"/>
</dbReference>
<protein>
    <submittedName>
        <fullName evidence="3">Uncharacterized membrane protein YdjX, TVP38/TMEM64 family, SNARE-associated domain</fullName>
    </submittedName>
</protein>
<evidence type="ECO:0000313" key="4">
    <source>
        <dbReference type="Proteomes" id="UP000182089"/>
    </source>
</evidence>
<feature type="transmembrane region" description="Helical" evidence="1">
    <location>
        <begin position="64"/>
        <end position="88"/>
    </location>
</feature>
<accession>A0ABY1AB61</accession>
<feature type="transmembrane region" description="Helical" evidence="1">
    <location>
        <begin position="95"/>
        <end position="117"/>
    </location>
</feature>
<dbReference type="EMBL" id="FOCC01000005">
    <property type="protein sequence ID" value="SEM61315.1"/>
    <property type="molecule type" value="Genomic_DNA"/>
</dbReference>
<dbReference type="Proteomes" id="UP000182089">
    <property type="component" value="Unassembled WGS sequence"/>
</dbReference>
<comment type="caution">
    <text evidence="3">The sequence shown here is derived from an EMBL/GenBank/DDBJ whole genome shotgun (WGS) entry which is preliminary data.</text>
</comment>
<sequence length="232" mass="26070">MFKRQKLQHKKIIYLLCALDVILLIGALWLAGQDYFKQILALLDPDVDRQLLKQIFREHGLKDAFFLLLITTTTSAVPMLSSSVFCIANGALFGPWLGFCLSLAGTSLGNLCMLLFFSKYDLPKRPEKLLTFLAEIKQYKVKTLGLLIGYMMPMFPSFVVNYVVVQLKIPLVNALGMVILGMVPTSFLYSFGGNAVFEGKIWRALGALLALAALFLAVWFIKKRHQKLAQKD</sequence>
<keyword evidence="1" id="KW-0472">Membrane</keyword>
<feature type="transmembrane region" description="Helical" evidence="1">
    <location>
        <begin position="171"/>
        <end position="189"/>
    </location>
</feature>
<reference evidence="3 4" key="1">
    <citation type="submission" date="2016-10" db="EMBL/GenBank/DDBJ databases">
        <authorList>
            <person name="Varghese N."/>
            <person name="Submissions S."/>
        </authorList>
    </citation>
    <scope>NUCLEOTIDE SEQUENCE [LARGE SCALE GENOMIC DNA]</scope>
    <source>
        <strain evidence="3 4">WC1T17</strain>
    </source>
</reference>
<name>A0ABY1AB61_9LACO</name>
<proteinExistence type="predicted"/>
<evidence type="ECO:0000313" key="3">
    <source>
        <dbReference type="EMBL" id="SEM61315.1"/>
    </source>
</evidence>
<keyword evidence="1" id="KW-0812">Transmembrane</keyword>
<feature type="transmembrane region" description="Helical" evidence="1">
    <location>
        <begin position="12"/>
        <end position="32"/>
    </location>
</feature>
<feature type="transmembrane region" description="Helical" evidence="1">
    <location>
        <begin position="201"/>
        <end position="221"/>
    </location>
</feature>
<organism evidence="3 4">
    <name type="scientific">Ligilactobacillus ruminis</name>
    <dbReference type="NCBI Taxonomy" id="1623"/>
    <lineage>
        <taxon>Bacteria</taxon>
        <taxon>Bacillati</taxon>
        <taxon>Bacillota</taxon>
        <taxon>Bacilli</taxon>
        <taxon>Lactobacillales</taxon>
        <taxon>Lactobacillaceae</taxon>
        <taxon>Ligilactobacillus</taxon>
    </lineage>
</organism>
<evidence type="ECO:0000259" key="2">
    <source>
        <dbReference type="Pfam" id="PF09335"/>
    </source>
</evidence>
<dbReference type="Pfam" id="PF09335">
    <property type="entry name" value="VTT_dom"/>
    <property type="match status" value="1"/>
</dbReference>
<feature type="transmembrane region" description="Helical" evidence="1">
    <location>
        <begin position="144"/>
        <end position="164"/>
    </location>
</feature>